<dbReference type="EC" id="5.2.1.8" evidence="1"/>
<organism evidence="5">
    <name type="scientific">marine metagenome</name>
    <dbReference type="NCBI Taxonomy" id="408172"/>
    <lineage>
        <taxon>unclassified sequences</taxon>
        <taxon>metagenomes</taxon>
        <taxon>ecological metagenomes</taxon>
    </lineage>
</organism>
<sequence length="225" mass="24666">MIHRASTLATTILIMLSAASCSGDSDEAGSPAARNPLLRPQDYAETAPAVFQVRLETTVGDLTLEIHREWAPLGADRFYNLVNGGYYNETRIYRVLPGFMAQFGLNGDPYVNQAWKSQFIVDDPVVEPNVRGRVAFAMSGVHSRTTQVFISYGDNSELDEEGFTPIGEVVDGMDVADSFYADYGDGPPRGDGPYQAMAEARGNEYLDAEFPELTRIQRASVVPVN</sequence>
<dbReference type="PROSITE" id="PS51257">
    <property type="entry name" value="PROKAR_LIPOPROTEIN"/>
    <property type="match status" value="1"/>
</dbReference>
<dbReference type="AlphaFoldDB" id="A0A382FPP7"/>
<evidence type="ECO:0000313" key="5">
    <source>
        <dbReference type="EMBL" id="SVB65000.1"/>
    </source>
</evidence>
<evidence type="ECO:0000256" key="3">
    <source>
        <dbReference type="ARBA" id="ARBA00023235"/>
    </source>
</evidence>
<dbReference type="InterPro" id="IPR002130">
    <property type="entry name" value="Cyclophilin-type_PPIase_dom"/>
</dbReference>
<dbReference type="PROSITE" id="PS50072">
    <property type="entry name" value="CSA_PPIASE_2"/>
    <property type="match status" value="1"/>
</dbReference>
<dbReference type="EMBL" id="UINC01051172">
    <property type="protein sequence ID" value="SVB65000.1"/>
    <property type="molecule type" value="Genomic_DNA"/>
</dbReference>
<evidence type="ECO:0000259" key="4">
    <source>
        <dbReference type="PROSITE" id="PS50072"/>
    </source>
</evidence>
<dbReference type="PANTHER" id="PTHR43246">
    <property type="entry name" value="PEPTIDYL-PROLYL CIS-TRANS ISOMERASE CYP38, CHLOROPLASTIC"/>
    <property type="match status" value="1"/>
</dbReference>
<keyword evidence="3" id="KW-0413">Isomerase</keyword>
<dbReference type="GO" id="GO:0003755">
    <property type="term" value="F:peptidyl-prolyl cis-trans isomerase activity"/>
    <property type="evidence" value="ECO:0007669"/>
    <property type="project" value="UniProtKB-KW"/>
</dbReference>
<feature type="domain" description="PPIase cyclophilin-type" evidence="4">
    <location>
        <begin position="56"/>
        <end position="204"/>
    </location>
</feature>
<dbReference type="InterPro" id="IPR044665">
    <property type="entry name" value="E_coli_cyclophilin_A-like"/>
</dbReference>
<name>A0A382FPP7_9ZZZZ</name>
<dbReference type="SUPFAM" id="SSF50891">
    <property type="entry name" value="Cyclophilin-like"/>
    <property type="match status" value="1"/>
</dbReference>
<evidence type="ECO:0000256" key="1">
    <source>
        <dbReference type="ARBA" id="ARBA00013194"/>
    </source>
</evidence>
<gene>
    <name evidence="5" type="ORF">METZ01_LOCUS217854</name>
</gene>
<accession>A0A382FPP7</accession>
<keyword evidence="2" id="KW-0697">Rotamase</keyword>
<dbReference type="Pfam" id="PF00160">
    <property type="entry name" value="Pro_isomerase"/>
    <property type="match status" value="1"/>
</dbReference>
<dbReference type="Gene3D" id="2.40.100.10">
    <property type="entry name" value="Cyclophilin-like"/>
    <property type="match status" value="1"/>
</dbReference>
<evidence type="ECO:0000256" key="2">
    <source>
        <dbReference type="ARBA" id="ARBA00023110"/>
    </source>
</evidence>
<proteinExistence type="predicted"/>
<dbReference type="InterPro" id="IPR029000">
    <property type="entry name" value="Cyclophilin-like_dom_sf"/>
</dbReference>
<reference evidence="5" key="1">
    <citation type="submission" date="2018-05" db="EMBL/GenBank/DDBJ databases">
        <authorList>
            <person name="Lanie J.A."/>
            <person name="Ng W.-L."/>
            <person name="Kazmierczak K.M."/>
            <person name="Andrzejewski T.M."/>
            <person name="Davidsen T.M."/>
            <person name="Wayne K.J."/>
            <person name="Tettelin H."/>
            <person name="Glass J.I."/>
            <person name="Rusch D."/>
            <person name="Podicherti R."/>
            <person name="Tsui H.-C.T."/>
            <person name="Winkler M.E."/>
        </authorList>
    </citation>
    <scope>NUCLEOTIDE SEQUENCE</scope>
</reference>
<protein>
    <recommendedName>
        <fullName evidence="1">peptidylprolyl isomerase</fullName>
        <ecNumber evidence="1">5.2.1.8</ecNumber>
    </recommendedName>
</protein>